<feature type="transmembrane region" description="Helical" evidence="2">
    <location>
        <begin position="6"/>
        <end position="30"/>
    </location>
</feature>
<dbReference type="WBParaSite" id="MBELARI_LOCUS18210">
    <property type="protein sequence ID" value="MBELARI_LOCUS18210"/>
    <property type="gene ID" value="MBELARI_LOCUS18210"/>
</dbReference>
<evidence type="ECO:0000313" key="4">
    <source>
        <dbReference type="WBParaSite" id="MBELARI_LOCUS18210"/>
    </source>
</evidence>
<evidence type="ECO:0000313" key="3">
    <source>
        <dbReference type="Proteomes" id="UP000887575"/>
    </source>
</evidence>
<feature type="region of interest" description="Disordered" evidence="1">
    <location>
        <begin position="136"/>
        <end position="155"/>
    </location>
</feature>
<organism evidence="3 5">
    <name type="scientific">Mesorhabditis belari</name>
    <dbReference type="NCBI Taxonomy" id="2138241"/>
    <lineage>
        <taxon>Eukaryota</taxon>
        <taxon>Metazoa</taxon>
        <taxon>Ecdysozoa</taxon>
        <taxon>Nematoda</taxon>
        <taxon>Chromadorea</taxon>
        <taxon>Rhabditida</taxon>
        <taxon>Rhabditina</taxon>
        <taxon>Rhabditomorpha</taxon>
        <taxon>Rhabditoidea</taxon>
        <taxon>Rhabditidae</taxon>
        <taxon>Mesorhabditinae</taxon>
        <taxon>Mesorhabditis</taxon>
    </lineage>
</organism>
<name>A0AAF3F7V9_9BILA</name>
<dbReference type="Proteomes" id="UP000887575">
    <property type="component" value="Unassembled WGS sequence"/>
</dbReference>
<evidence type="ECO:0000256" key="1">
    <source>
        <dbReference type="SAM" id="MobiDB-lite"/>
    </source>
</evidence>
<proteinExistence type="predicted"/>
<evidence type="ECO:0000256" key="2">
    <source>
        <dbReference type="SAM" id="Phobius"/>
    </source>
</evidence>
<feature type="compositionally biased region" description="Polar residues" evidence="1">
    <location>
        <begin position="193"/>
        <end position="206"/>
    </location>
</feature>
<feature type="compositionally biased region" description="Low complexity" evidence="1">
    <location>
        <begin position="146"/>
        <end position="155"/>
    </location>
</feature>
<dbReference type="AlphaFoldDB" id="A0AAF3F7V9"/>
<accession>A0AAF3F7V9</accession>
<keyword evidence="2" id="KW-0812">Transmembrane</keyword>
<evidence type="ECO:0000313" key="5">
    <source>
        <dbReference type="WBParaSite" id="MBELARI_LOCUS2983"/>
    </source>
</evidence>
<protein>
    <submittedName>
        <fullName evidence="4 5">Uncharacterized protein</fullName>
    </submittedName>
</protein>
<keyword evidence="2" id="KW-0472">Membrane</keyword>
<reference evidence="4 5" key="1">
    <citation type="submission" date="2024-02" db="UniProtKB">
        <authorList>
            <consortium name="WormBaseParasite"/>
        </authorList>
    </citation>
    <scope>IDENTIFICATION</scope>
</reference>
<keyword evidence="2" id="KW-1133">Transmembrane helix</keyword>
<keyword evidence="3" id="KW-1185">Reference proteome</keyword>
<dbReference type="WBParaSite" id="MBELARI_LOCUS2983">
    <property type="protein sequence ID" value="MBELARI_LOCUS2983"/>
    <property type="gene ID" value="MBELARI_LOCUS2983"/>
</dbReference>
<feature type="region of interest" description="Disordered" evidence="1">
    <location>
        <begin position="188"/>
        <end position="225"/>
    </location>
</feature>
<sequence>MDEDLLGVLIVLGILGVGGVGAVILLVLYAEPVRKFLRFRKHDEEDPEKGEETPQQRKKTIKRTHIVVAQGKNVFEIDEVNKSVRKVTAPARKLTVAVHPMSNTGSTSLPSSPMKKEAPVNIADLEHGKVERTCSAPAHEPMDNASSVSGSGLSSKRGILRPLVHHQQSQQTNHPPRKQTVLIISEGNRYRKFTSNTPSLPNSPETEVNYLPGYRPPSDRRSSCS</sequence>